<dbReference type="Pfam" id="PF00691">
    <property type="entry name" value="OmpA"/>
    <property type="match status" value="1"/>
</dbReference>
<dbReference type="PANTHER" id="PTHR30329">
    <property type="entry name" value="STATOR ELEMENT OF FLAGELLAR MOTOR COMPLEX"/>
    <property type="match status" value="1"/>
</dbReference>
<keyword evidence="5" id="KW-1185">Reference proteome</keyword>
<feature type="signal peptide" evidence="2">
    <location>
        <begin position="1"/>
        <end position="35"/>
    </location>
</feature>
<evidence type="ECO:0000313" key="5">
    <source>
        <dbReference type="Proteomes" id="UP000248259"/>
    </source>
</evidence>
<reference evidence="4 5" key="1">
    <citation type="submission" date="2018-06" db="EMBL/GenBank/DDBJ databases">
        <title>Azoarcus communis strain SWub3 genome.</title>
        <authorList>
            <person name="Zorraquino Salvo V."/>
            <person name="Toubiana D."/>
            <person name="Blumwald E."/>
        </authorList>
    </citation>
    <scope>NUCLEOTIDE SEQUENCE [LARGE SCALE GENOMIC DNA]</scope>
    <source>
        <strain evidence="4 5">SWub3</strain>
    </source>
</reference>
<dbReference type="Gene3D" id="3.30.1330.60">
    <property type="entry name" value="OmpA-like domain"/>
    <property type="match status" value="1"/>
</dbReference>
<dbReference type="EMBL" id="QKOE01000005">
    <property type="protein sequence ID" value="PZA16827.1"/>
    <property type="molecule type" value="Genomic_DNA"/>
</dbReference>
<keyword evidence="2" id="KW-0732">Signal</keyword>
<protein>
    <submittedName>
        <fullName evidence="4">OmpA family protein</fullName>
    </submittedName>
</protein>
<dbReference type="OrthoDB" id="9773411at2"/>
<evidence type="ECO:0000256" key="2">
    <source>
        <dbReference type="SAM" id="SignalP"/>
    </source>
</evidence>
<dbReference type="InterPro" id="IPR036737">
    <property type="entry name" value="OmpA-like_sf"/>
</dbReference>
<comment type="caution">
    <text evidence="4">The sequence shown here is derived from an EMBL/GenBank/DDBJ whole genome shotgun (WGS) entry which is preliminary data.</text>
</comment>
<evidence type="ECO:0000259" key="3">
    <source>
        <dbReference type="PROSITE" id="PS51123"/>
    </source>
</evidence>
<dbReference type="Proteomes" id="UP000248259">
    <property type="component" value="Unassembled WGS sequence"/>
</dbReference>
<accession>A0A323UWK0</accession>
<evidence type="ECO:0000256" key="1">
    <source>
        <dbReference type="PROSITE-ProRule" id="PRU00473"/>
    </source>
</evidence>
<dbReference type="RefSeq" id="WP_110524053.1">
    <property type="nucleotide sequence ID" value="NZ_QKOE01000005.1"/>
</dbReference>
<sequence>MSERPNKHPATELTHLRVATLAALALLFPVSHGQAAETVDDQSGKRIDNARSEVRMVPPTGEYQPVLAYPLPSGVTQSELLQMKAVAAPTVPARTMRELNEAQVGALFASGEADLTVAAIQALDAFTSMLRGKQGIRLEVVGHTDSQRLSARAAKLFGDNQGLSEARALTVGQYLRERLGLTADAVRISGHGAGVPLADNSTSGNMARNRRVEIRAWYDVTPLVALDSPLVVADPQRCASLGEAEALPFRVTVDGEVLYPDVGVNEADRQRCADVALERADIQVKYDDLAVRPALNVWVEEDVGVRGSVVRFRGYSNYIAWIRKAEVRIFRTGELPELTPLATLPLTWEASTEWKIPADDGNYRGDYLYVLRVYDEQGRFDETALKTLTVVARPRPLADREVSEREALTGWGENALALRNIGVQGGTITVSGRQLAAGSKVEALGMMAPVDADGRFVLRQILPAGPHEVTVRVEGGDGRIAGFRRNVSIPDTDWFYVAIADLTIGRNAVNKPLNARMVSADEEHYRNETQVDGRGAFYLKGKIKGKWLLTAAADTREQPLQDLFSNFSSKDPRYLLRNIDPDAYYPVYGDDSTTVDDAPTQGKFYVRLEKGDSHVMWGNFRTGWTGTELVQYSRGLYGAKGRYVSDDATSFGERRTVAEVFAADPGTLSAREEFRGTGGSLYYLRNQDITQGSERVWLEVRDVDSGLVLERHMLTPAQDYDVNYIQGRILLRAPLPLTAVGSSLLHTSALSGNPLHLVVSYEYVPGFERVDSFATGGRATHWLNEYLRLGLTGFRQGEEATRQTLKGADVLLRLAPGTTLHAEFARSRGAGDDLVSSIDGGFGFSQRATGGGAASARRIEATVDLAELTDGTQGKLSAYWQDREAGFSGPGQISIDGEAVTQSGVRADIELSVRDRLIAKADVREGDLQDRSNTELAWRRQVAEQWAVTAGVRTDRRSDSISGRIASSALSEEGQRTDLAVRIDHLPVREDGGPEDWDVYGFVQGTASRSGERRDNNRLGMGGRYQIHDRLGLKAEASGGNGGPGGLLGGEYRISDRSNAYLNYVLETEAPESAYRGRHGVWVTGADYRVSETARIFGENRLTHGAGPQGLTQAFGVDLAPTDRWTVGSKVELGRIADPLGGDFKRQAVGFSLGYRHDKTRYAGSLEFRRDTSESGTGRTWLMRNSLGHQVDPAWRLISKFNISRSSNSGGMFWDGDFHELVIGAAYRPIDNDRWNTLIKYTNYHNVPSSGQLSASGRTADYAQRSQVFSVDTIWDAWPWLSLGAKYGLRIGDLKFTNPDSEWFRSRADLLVLRADWHFVREWDALLEWRNLRATEAKDARAGALVAVYRHVGQHVKVGAGYNFTDYSDDLTDLSYNSRGWFLNVLATF</sequence>
<dbReference type="GO" id="GO:0016020">
    <property type="term" value="C:membrane"/>
    <property type="evidence" value="ECO:0007669"/>
    <property type="project" value="UniProtKB-UniRule"/>
</dbReference>
<dbReference type="CDD" id="cd07185">
    <property type="entry name" value="OmpA_C-like"/>
    <property type="match status" value="1"/>
</dbReference>
<dbReference type="InterPro" id="IPR006665">
    <property type="entry name" value="OmpA-like"/>
</dbReference>
<dbReference type="PANTHER" id="PTHR30329:SF21">
    <property type="entry name" value="LIPOPROTEIN YIAD-RELATED"/>
    <property type="match status" value="1"/>
</dbReference>
<evidence type="ECO:0000313" key="4">
    <source>
        <dbReference type="EMBL" id="PZA16827.1"/>
    </source>
</evidence>
<feature type="domain" description="OmpA-like" evidence="3">
    <location>
        <begin position="95"/>
        <end position="220"/>
    </location>
</feature>
<dbReference type="SUPFAM" id="SSF103088">
    <property type="entry name" value="OmpA-like"/>
    <property type="match status" value="1"/>
</dbReference>
<proteinExistence type="predicted"/>
<dbReference type="PROSITE" id="PS51123">
    <property type="entry name" value="OMPA_2"/>
    <property type="match status" value="1"/>
</dbReference>
<name>A0A323UWK0_9RHOO</name>
<keyword evidence="1" id="KW-0472">Membrane</keyword>
<gene>
    <name evidence="4" type="ORF">DNK49_09220</name>
</gene>
<organism evidence="4 5">
    <name type="scientific">Parazoarcus communis SWub3 = DSM 12120</name>
    <dbReference type="NCBI Taxonomy" id="1121029"/>
    <lineage>
        <taxon>Bacteria</taxon>
        <taxon>Pseudomonadati</taxon>
        <taxon>Pseudomonadota</taxon>
        <taxon>Betaproteobacteria</taxon>
        <taxon>Rhodocyclales</taxon>
        <taxon>Zoogloeaceae</taxon>
        <taxon>Parazoarcus</taxon>
    </lineage>
</organism>
<dbReference type="InterPro" id="IPR050330">
    <property type="entry name" value="Bact_OuterMem_StrucFunc"/>
</dbReference>
<feature type="chain" id="PRO_5016408766" evidence="2">
    <location>
        <begin position="36"/>
        <end position="1389"/>
    </location>
</feature>